<name>A0ABT2PRJ0_9BURK</name>
<keyword evidence="2" id="KW-1185">Reference proteome</keyword>
<comment type="caution">
    <text evidence="1">The sequence shown here is derived from an EMBL/GenBank/DDBJ whole genome shotgun (WGS) entry which is preliminary data.</text>
</comment>
<evidence type="ECO:0000313" key="1">
    <source>
        <dbReference type="EMBL" id="MCT9812404.1"/>
    </source>
</evidence>
<dbReference type="Proteomes" id="UP001525968">
    <property type="component" value="Unassembled WGS sequence"/>
</dbReference>
<proteinExistence type="predicted"/>
<protein>
    <submittedName>
        <fullName evidence="1">Uncharacterized protein</fullName>
    </submittedName>
</protein>
<evidence type="ECO:0000313" key="2">
    <source>
        <dbReference type="Proteomes" id="UP001525968"/>
    </source>
</evidence>
<dbReference type="RefSeq" id="WP_261501651.1">
    <property type="nucleotide sequence ID" value="NZ_JAODYH010000008.1"/>
</dbReference>
<sequence length="113" mass="11527">MSVSTLDQVDKLSNHSRALCNTGCESFVLICEISRGSGVTGKLGVAGGGSADVVLQACNAASISGTGSLKIAKRLGKVMGVVLLGACMFEQRAGFLRYFGLGQLGLGGDMRGQ</sequence>
<dbReference type="EMBL" id="JAODYH010000008">
    <property type="protein sequence ID" value="MCT9812404.1"/>
    <property type="molecule type" value="Genomic_DNA"/>
</dbReference>
<gene>
    <name evidence="1" type="ORF">N0K08_17310</name>
</gene>
<reference evidence="1 2" key="1">
    <citation type="submission" date="2022-09" db="EMBL/GenBank/DDBJ databases">
        <title>Draft genome of isolate Be4.</title>
        <authorList>
            <person name="Sanchez-Castro I."/>
            <person name="Martinez-Rodriguez P."/>
            <person name="Descostes M."/>
            <person name="Merroun M."/>
        </authorList>
    </citation>
    <scope>NUCLEOTIDE SEQUENCE [LARGE SCALE GENOMIC DNA]</scope>
    <source>
        <strain evidence="1 2">Be4</strain>
    </source>
</reference>
<organism evidence="1 2">
    <name type="scientific">Acidovorax bellezanensis</name>
    <dbReference type="NCBI Taxonomy" id="2976702"/>
    <lineage>
        <taxon>Bacteria</taxon>
        <taxon>Pseudomonadati</taxon>
        <taxon>Pseudomonadota</taxon>
        <taxon>Betaproteobacteria</taxon>
        <taxon>Burkholderiales</taxon>
        <taxon>Comamonadaceae</taxon>
        <taxon>Acidovorax</taxon>
    </lineage>
</organism>
<accession>A0ABT2PRJ0</accession>